<dbReference type="Proteomes" id="UP000504615">
    <property type="component" value="Unplaced"/>
</dbReference>
<dbReference type="Pfam" id="PF02466">
    <property type="entry name" value="Tim17"/>
    <property type="match status" value="1"/>
</dbReference>
<dbReference type="RefSeq" id="XP_025075812.1">
    <property type="nucleotide sequence ID" value="XM_025220027.1"/>
</dbReference>
<dbReference type="GO" id="GO:0016020">
    <property type="term" value="C:membrane"/>
    <property type="evidence" value="ECO:0007669"/>
    <property type="project" value="UniProtKB-SubCell"/>
</dbReference>
<accession>A0A8N1SC59</accession>
<dbReference type="CTD" id="41720"/>
<dbReference type="PANTHER" id="PTHR13002">
    <property type="entry name" value="C3ORF1 PROTEIN-RELATED"/>
    <property type="match status" value="1"/>
</dbReference>
<evidence type="ECO:0000256" key="2">
    <source>
        <dbReference type="ARBA" id="ARBA00008444"/>
    </source>
</evidence>
<evidence type="ECO:0000256" key="3">
    <source>
        <dbReference type="ARBA" id="ARBA00022692"/>
    </source>
</evidence>
<dbReference type="GO" id="GO:0032981">
    <property type="term" value="P:mitochondrial respiratory chain complex I assembly"/>
    <property type="evidence" value="ECO:0007669"/>
    <property type="project" value="InterPro"/>
</dbReference>
<evidence type="ECO:0000313" key="9">
    <source>
        <dbReference type="Proteomes" id="UP000504615"/>
    </source>
</evidence>
<gene>
    <name evidence="10" type="primary">LOC105433861</name>
</gene>
<name>A0A8N1SC59_9HYME</name>
<dbReference type="AlphaFoldDB" id="A0A8N1SC59"/>
<evidence type="ECO:0000256" key="6">
    <source>
        <dbReference type="ARBA" id="ARBA00040778"/>
    </source>
</evidence>
<proteinExistence type="inferred from homology"/>
<comment type="subcellular location">
    <subcellularLocation>
        <location evidence="1">Membrane</location>
        <topology evidence="1">Multi-pass membrane protein</topology>
    </subcellularLocation>
</comment>
<evidence type="ECO:0000256" key="1">
    <source>
        <dbReference type="ARBA" id="ARBA00004141"/>
    </source>
</evidence>
<organism evidence="9 10">
    <name type="scientific">Pogonomyrmex barbatus</name>
    <name type="common">red harvester ant</name>
    <dbReference type="NCBI Taxonomy" id="144034"/>
    <lineage>
        <taxon>Eukaryota</taxon>
        <taxon>Metazoa</taxon>
        <taxon>Ecdysozoa</taxon>
        <taxon>Arthropoda</taxon>
        <taxon>Hexapoda</taxon>
        <taxon>Insecta</taxon>
        <taxon>Pterygota</taxon>
        <taxon>Neoptera</taxon>
        <taxon>Endopterygota</taxon>
        <taxon>Hymenoptera</taxon>
        <taxon>Apocrita</taxon>
        <taxon>Aculeata</taxon>
        <taxon>Formicoidea</taxon>
        <taxon>Formicidae</taxon>
        <taxon>Myrmicinae</taxon>
        <taxon>Pogonomyrmex</taxon>
    </lineage>
</organism>
<protein>
    <recommendedName>
        <fullName evidence="6">Complex I assembly factor TIMMDC1, mitochondrial</fullName>
    </recommendedName>
    <alternativeName>
        <fullName evidence="7">Translocase of inner mitochondrial membrane domain-containing protein 1</fullName>
    </alternativeName>
</protein>
<keyword evidence="9" id="KW-1185">Reference proteome</keyword>
<keyword evidence="5 8" id="KW-0472">Membrane</keyword>
<keyword evidence="4 8" id="KW-1133">Transmembrane helix</keyword>
<evidence type="ECO:0000256" key="4">
    <source>
        <dbReference type="ARBA" id="ARBA00022989"/>
    </source>
</evidence>
<evidence type="ECO:0000313" key="10">
    <source>
        <dbReference type="RefSeq" id="XP_025075812.1"/>
    </source>
</evidence>
<dbReference type="GeneID" id="105433861"/>
<dbReference type="OrthoDB" id="5826189at2759"/>
<dbReference type="GO" id="GO:0005739">
    <property type="term" value="C:mitochondrion"/>
    <property type="evidence" value="ECO:0007669"/>
    <property type="project" value="TreeGrafter"/>
</dbReference>
<dbReference type="InterPro" id="IPR055299">
    <property type="entry name" value="TIMMDC1"/>
</dbReference>
<dbReference type="PANTHER" id="PTHR13002:SF1">
    <property type="entry name" value="COMPLEX I ASSEMBLY FACTOR TIMMDC1, MITOCHONDRIAL"/>
    <property type="match status" value="1"/>
</dbReference>
<evidence type="ECO:0000256" key="5">
    <source>
        <dbReference type="ARBA" id="ARBA00023136"/>
    </source>
</evidence>
<evidence type="ECO:0000256" key="8">
    <source>
        <dbReference type="SAM" id="Phobius"/>
    </source>
</evidence>
<evidence type="ECO:0000256" key="7">
    <source>
        <dbReference type="ARBA" id="ARBA00041344"/>
    </source>
</evidence>
<comment type="similarity">
    <text evidence="2">Belongs to the Tim17/Tim22/Tim23 family.</text>
</comment>
<sequence length="219" mass="24209">MIRLLSRSPILTLIFPLEKTSYDKPMSQTIKPLNDELSWDRVKRIFTIDENGWYRKEIQSIINITLCGFATGLCMGGIVAMKNAVETFIANNEASQFISHFDAKRNLQDKVILNFLKKGTKVGLKIGLFCLIFSSVTTCTTAYRGKLAVENYMLGGSVTGFLFKINLGLRGMLVGTGLGGILGGLCGTTSIIILKLSGVTIDEILEAQQQWINSRNDYP</sequence>
<feature type="transmembrane region" description="Helical" evidence="8">
    <location>
        <begin position="122"/>
        <end position="143"/>
    </location>
</feature>
<reference evidence="10" key="1">
    <citation type="submission" date="2025-08" db="UniProtKB">
        <authorList>
            <consortium name="RefSeq"/>
        </authorList>
    </citation>
    <scope>IDENTIFICATION</scope>
</reference>
<keyword evidence="3 8" id="KW-0812">Transmembrane</keyword>
<feature type="transmembrane region" description="Helical" evidence="8">
    <location>
        <begin position="172"/>
        <end position="194"/>
    </location>
</feature>